<proteinExistence type="predicted"/>
<gene>
    <name evidence="2" type="ORF">BJ508DRAFT_308252</name>
</gene>
<feature type="compositionally biased region" description="Low complexity" evidence="1">
    <location>
        <begin position="272"/>
        <end position="291"/>
    </location>
</feature>
<feature type="region of interest" description="Disordered" evidence="1">
    <location>
        <begin position="254"/>
        <end position="323"/>
    </location>
</feature>
<feature type="region of interest" description="Disordered" evidence="1">
    <location>
        <begin position="1"/>
        <end position="29"/>
    </location>
</feature>
<keyword evidence="3" id="KW-1185">Reference proteome</keyword>
<dbReference type="EMBL" id="ML119698">
    <property type="protein sequence ID" value="RPA79492.1"/>
    <property type="molecule type" value="Genomic_DNA"/>
</dbReference>
<evidence type="ECO:0000256" key="1">
    <source>
        <dbReference type="SAM" id="MobiDB-lite"/>
    </source>
</evidence>
<evidence type="ECO:0000313" key="2">
    <source>
        <dbReference type="EMBL" id="RPA79492.1"/>
    </source>
</evidence>
<feature type="compositionally biased region" description="Basic and acidic residues" evidence="1">
    <location>
        <begin position="313"/>
        <end position="323"/>
    </location>
</feature>
<evidence type="ECO:0000313" key="3">
    <source>
        <dbReference type="Proteomes" id="UP000275078"/>
    </source>
</evidence>
<dbReference type="AlphaFoldDB" id="A0A3N4I067"/>
<feature type="compositionally biased region" description="Polar residues" evidence="1">
    <location>
        <begin position="297"/>
        <end position="312"/>
    </location>
</feature>
<dbReference type="Proteomes" id="UP000275078">
    <property type="component" value="Unassembled WGS sequence"/>
</dbReference>
<accession>A0A3N4I067</accession>
<feature type="compositionally biased region" description="Low complexity" evidence="1">
    <location>
        <begin position="7"/>
        <end position="17"/>
    </location>
</feature>
<protein>
    <submittedName>
        <fullName evidence="2">Uncharacterized protein</fullName>
    </submittedName>
</protein>
<reference evidence="2 3" key="1">
    <citation type="journal article" date="2018" name="Nat. Ecol. Evol.">
        <title>Pezizomycetes genomes reveal the molecular basis of ectomycorrhizal truffle lifestyle.</title>
        <authorList>
            <person name="Murat C."/>
            <person name="Payen T."/>
            <person name="Noel B."/>
            <person name="Kuo A."/>
            <person name="Morin E."/>
            <person name="Chen J."/>
            <person name="Kohler A."/>
            <person name="Krizsan K."/>
            <person name="Balestrini R."/>
            <person name="Da Silva C."/>
            <person name="Montanini B."/>
            <person name="Hainaut M."/>
            <person name="Levati E."/>
            <person name="Barry K.W."/>
            <person name="Belfiori B."/>
            <person name="Cichocki N."/>
            <person name="Clum A."/>
            <person name="Dockter R.B."/>
            <person name="Fauchery L."/>
            <person name="Guy J."/>
            <person name="Iotti M."/>
            <person name="Le Tacon F."/>
            <person name="Lindquist E.A."/>
            <person name="Lipzen A."/>
            <person name="Malagnac F."/>
            <person name="Mello A."/>
            <person name="Molinier V."/>
            <person name="Miyauchi S."/>
            <person name="Poulain J."/>
            <person name="Riccioni C."/>
            <person name="Rubini A."/>
            <person name="Sitrit Y."/>
            <person name="Splivallo R."/>
            <person name="Traeger S."/>
            <person name="Wang M."/>
            <person name="Zifcakova L."/>
            <person name="Wipf D."/>
            <person name="Zambonelli A."/>
            <person name="Paolocci F."/>
            <person name="Nowrousian M."/>
            <person name="Ottonello S."/>
            <person name="Baldrian P."/>
            <person name="Spatafora J.W."/>
            <person name="Henrissat B."/>
            <person name="Nagy L.G."/>
            <person name="Aury J.M."/>
            <person name="Wincker P."/>
            <person name="Grigoriev I.V."/>
            <person name="Bonfante P."/>
            <person name="Martin F.M."/>
        </authorList>
    </citation>
    <scope>NUCLEOTIDE SEQUENCE [LARGE SCALE GENOMIC DNA]</scope>
    <source>
        <strain evidence="2 3">RN42</strain>
    </source>
</reference>
<name>A0A3N4I067_ASCIM</name>
<sequence>MDAFSLQSTPTQQQQSPMADSSHENSKMFSELLPSQRVCALNHNKDSSSQDEPAKVLEPDRLESACSLDCGNSGKPTEANGKEQEGEENESGLPAMESHSKPEVPIDSSCSCPDCSLDFGALHDSKILCVGDAYDAFVLNHLDYIIKFGKYHEILFQFPIINVYRSSDLQFYCIIRGCDFASSDALLFKQHCCFDHCCPNFVRPLYGCSRYMDITGRPIYDLAVALPHDDIDKNGCFVHHPFIAGRLGAVLLPSSQPSSPPSYNEASPPNPDSVSPQVSDSSAADSASSIEPPSPATDATSRTADCSKATTKASDKIDERRDALKAERQNRKRLFEEALEALRVEIDNAKACAARKGE</sequence>
<feature type="region of interest" description="Disordered" evidence="1">
    <location>
        <begin position="65"/>
        <end position="102"/>
    </location>
</feature>
<organism evidence="2 3">
    <name type="scientific">Ascobolus immersus RN42</name>
    <dbReference type="NCBI Taxonomy" id="1160509"/>
    <lineage>
        <taxon>Eukaryota</taxon>
        <taxon>Fungi</taxon>
        <taxon>Dikarya</taxon>
        <taxon>Ascomycota</taxon>
        <taxon>Pezizomycotina</taxon>
        <taxon>Pezizomycetes</taxon>
        <taxon>Pezizales</taxon>
        <taxon>Ascobolaceae</taxon>
        <taxon>Ascobolus</taxon>
    </lineage>
</organism>